<name>A0A239HLU2_9BURK</name>
<proteinExistence type="predicted"/>
<gene>
    <name evidence="1" type="ORF">SAMN06265795_10749</name>
</gene>
<sequence>MENRVDDRAQLIRMLKTLARFSECSANRLAYEQAANLIDSLDHEIASCRKILRQEFGLTDPEIGSRLASVMPCALDSSNAESSMMERSTS</sequence>
<dbReference type="EMBL" id="FZOT01000007">
    <property type="protein sequence ID" value="SNS82115.1"/>
    <property type="molecule type" value="Genomic_DNA"/>
</dbReference>
<evidence type="ECO:0000313" key="1">
    <source>
        <dbReference type="EMBL" id="SNS82115.1"/>
    </source>
</evidence>
<protein>
    <submittedName>
        <fullName evidence="1">Uncharacterized protein</fullName>
    </submittedName>
</protein>
<dbReference type="AlphaFoldDB" id="A0A239HLU2"/>
<organism evidence="1 2">
    <name type="scientific">Noviherbaspirillum humi</name>
    <dbReference type="NCBI Taxonomy" id="1688639"/>
    <lineage>
        <taxon>Bacteria</taxon>
        <taxon>Pseudomonadati</taxon>
        <taxon>Pseudomonadota</taxon>
        <taxon>Betaproteobacteria</taxon>
        <taxon>Burkholderiales</taxon>
        <taxon>Oxalobacteraceae</taxon>
        <taxon>Noviherbaspirillum</taxon>
    </lineage>
</organism>
<evidence type="ECO:0000313" key="2">
    <source>
        <dbReference type="Proteomes" id="UP000198284"/>
    </source>
</evidence>
<keyword evidence="2" id="KW-1185">Reference proteome</keyword>
<dbReference type="Proteomes" id="UP000198284">
    <property type="component" value="Unassembled WGS sequence"/>
</dbReference>
<dbReference type="RefSeq" id="WP_143131234.1">
    <property type="nucleotide sequence ID" value="NZ_FZOT01000007.1"/>
</dbReference>
<accession>A0A239HLU2</accession>
<reference evidence="1 2" key="1">
    <citation type="submission" date="2017-06" db="EMBL/GenBank/DDBJ databases">
        <authorList>
            <person name="Kim H.J."/>
            <person name="Triplett B.A."/>
        </authorList>
    </citation>
    <scope>NUCLEOTIDE SEQUENCE [LARGE SCALE GENOMIC DNA]</scope>
    <source>
        <strain evidence="1 2">U15</strain>
    </source>
</reference>